<feature type="region of interest" description="Disordered" evidence="1">
    <location>
        <begin position="440"/>
        <end position="463"/>
    </location>
</feature>
<evidence type="ECO:0000313" key="2">
    <source>
        <dbReference type="EMBL" id="KAL3784650.1"/>
    </source>
</evidence>
<name>A0ABD3PE71_9STRA</name>
<protein>
    <submittedName>
        <fullName evidence="2">Uncharacterized protein</fullName>
    </submittedName>
</protein>
<feature type="region of interest" description="Disordered" evidence="1">
    <location>
        <begin position="278"/>
        <end position="297"/>
    </location>
</feature>
<organism evidence="2 3">
    <name type="scientific">Cyclotella atomus</name>
    <dbReference type="NCBI Taxonomy" id="382360"/>
    <lineage>
        <taxon>Eukaryota</taxon>
        <taxon>Sar</taxon>
        <taxon>Stramenopiles</taxon>
        <taxon>Ochrophyta</taxon>
        <taxon>Bacillariophyta</taxon>
        <taxon>Coscinodiscophyceae</taxon>
        <taxon>Thalassiosirophycidae</taxon>
        <taxon>Stephanodiscales</taxon>
        <taxon>Stephanodiscaceae</taxon>
        <taxon>Cyclotella</taxon>
    </lineage>
</organism>
<dbReference type="EMBL" id="JALLPJ020000719">
    <property type="protein sequence ID" value="KAL3784650.1"/>
    <property type="molecule type" value="Genomic_DNA"/>
</dbReference>
<accession>A0ABD3PE71</accession>
<dbReference type="AlphaFoldDB" id="A0ABD3PE71"/>
<proteinExistence type="predicted"/>
<comment type="caution">
    <text evidence="2">The sequence shown here is derived from an EMBL/GenBank/DDBJ whole genome shotgun (WGS) entry which is preliminary data.</text>
</comment>
<sequence length="507" mass="55776">MKLLPRVRSAHQQPQQKSPHKYNGASSLQAAAPHPCQLKCKVKGPDGNQVALVPICLPLSIMASYAVKAAGGTDEVACIASVAVIAQGNAVVSRMKTEALLTERDVNEYIDTIATNTRETMISSVGDYRIADEVEAMIRGGAQLILNSNKEENVHHMQEESRDDDENNLTVGEDVQSIATSVLQNFDRDLMMSTSIHEMTSTYAIDGRYDYTWGPSGSCSTTVTEVQKNDKDERAPSRFGFWAWQSPQDEREDNNIAVQVTESTSGPGSLDKILQKQSLNPPRQHSSGPTFTWDTSNNANEYETTSNFVLDTFHPVPQNFYLSISHDFLGCPNISMEPASGDTSTKPNMNHNENRRAVDKKTDSSDYTMTSAGGRGIFAIHSFPANAAGVSNVQQISNSSTAKEHVNANHSVTTRSIESQIGKRGCCSFKHHPCSCPDDRLSTPAAPPRNDHESANSPQTYQSYMEPSKECDDITFLNVQEEKQSQLKRVKQVFSKMNCKSGHMNES</sequence>
<feature type="region of interest" description="Disordered" evidence="1">
    <location>
        <begin position="1"/>
        <end position="27"/>
    </location>
</feature>
<reference evidence="2 3" key="1">
    <citation type="submission" date="2024-10" db="EMBL/GenBank/DDBJ databases">
        <title>Updated reference genomes for cyclostephanoid diatoms.</title>
        <authorList>
            <person name="Roberts W.R."/>
            <person name="Alverson A.J."/>
        </authorList>
    </citation>
    <scope>NUCLEOTIDE SEQUENCE [LARGE SCALE GENOMIC DNA]</scope>
    <source>
        <strain evidence="2 3">AJA010-31</strain>
    </source>
</reference>
<keyword evidence="3" id="KW-1185">Reference proteome</keyword>
<evidence type="ECO:0000313" key="3">
    <source>
        <dbReference type="Proteomes" id="UP001530400"/>
    </source>
</evidence>
<evidence type="ECO:0000256" key="1">
    <source>
        <dbReference type="SAM" id="MobiDB-lite"/>
    </source>
</evidence>
<dbReference type="Proteomes" id="UP001530400">
    <property type="component" value="Unassembled WGS sequence"/>
</dbReference>
<gene>
    <name evidence="2" type="ORF">ACHAWO_013448</name>
</gene>